<protein>
    <recommendedName>
        <fullName evidence="4">Secreted protein</fullName>
    </recommendedName>
</protein>
<accession>A0A4Y2IVG9</accession>
<evidence type="ECO:0000256" key="1">
    <source>
        <dbReference type="SAM" id="SignalP"/>
    </source>
</evidence>
<keyword evidence="3" id="KW-1185">Reference proteome</keyword>
<name>A0A4Y2IVG9_ARAVE</name>
<keyword evidence="1" id="KW-0732">Signal</keyword>
<comment type="caution">
    <text evidence="2">The sequence shown here is derived from an EMBL/GenBank/DDBJ whole genome shotgun (WGS) entry which is preliminary data.</text>
</comment>
<evidence type="ECO:0000313" key="3">
    <source>
        <dbReference type="Proteomes" id="UP000499080"/>
    </source>
</evidence>
<dbReference type="Proteomes" id="UP000499080">
    <property type="component" value="Unassembled WGS sequence"/>
</dbReference>
<feature type="signal peptide" evidence="1">
    <location>
        <begin position="1"/>
        <end position="20"/>
    </location>
</feature>
<gene>
    <name evidence="2" type="ORF">AVEN_82577_1</name>
</gene>
<feature type="chain" id="PRO_5021257439" description="Secreted protein" evidence="1">
    <location>
        <begin position="21"/>
        <end position="117"/>
    </location>
</feature>
<dbReference type="AlphaFoldDB" id="A0A4Y2IVG9"/>
<sequence length="117" mass="13038">MCLLLHTYSWAFLTTSVTNGQIGRKILFRKCVTNVINNKCPHFPAPQMPPPFIPNETPQRQTEKERCATGSNARITLPAAPTSLLVMHELGALSLLPQRALLVHPSRDQCSNAHLRI</sequence>
<evidence type="ECO:0008006" key="4">
    <source>
        <dbReference type="Google" id="ProtNLM"/>
    </source>
</evidence>
<dbReference type="EMBL" id="BGPR01002959">
    <property type="protein sequence ID" value="GBM81660.1"/>
    <property type="molecule type" value="Genomic_DNA"/>
</dbReference>
<evidence type="ECO:0000313" key="2">
    <source>
        <dbReference type="EMBL" id="GBM81660.1"/>
    </source>
</evidence>
<proteinExistence type="predicted"/>
<reference evidence="2 3" key="1">
    <citation type="journal article" date="2019" name="Sci. Rep.">
        <title>Orb-weaving spider Araneus ventricosus genome elucidates the spidroin gene catalogue.</title>
        <authorList>
            <person name="Kono N."/>
            <person name="Nakamura H."/>
            <person name="Ohtoshi R."/>
            <person name="Moran D.A.P."/>
            <person name="Shinohara A."/>
            <person name="Yoshida Y."/>
            <person name="Fujiwara M."/>
            <person name="Mori M."/>
            <person name="Tomita M."/>
            <person name="Arakawa K."/>
        </authorList>
    </citation>
    <scope>NUCLEOTIDE SEQUENCE [LARGE SCALE GENOMIC DNA]</scope>
</reference>
<organism evidence="2 3">
    <name type="scientific">Araneus ventricosus</name>
    <name type="common">Orbweaver spider</name>
    <name type="synonym">Epeira ventricosa</name>
    <dbReference type="NCBI Taxonomy" id="182803"/>
    <lineage>
        <taxon>Eukaryota</taxon>
        <taxon>Metazoa</taxon>
        <taxon>Ecdysozoa</taxon>
        <taxon>Arthropoda</taxon>
        <taxon>Chelicerata</taxon>
        <taxon>Arachnida</taxon>
        <taxon>Araneae</taxon>
        <taxon>Araneomorphae</taxon>
        <taxon>Entelegynae</taxon>
        <taxon>Araneoidea</taxon>
        <taxon>Araneidae</taxon>
        <taxon>Araneus</taxon>
    </lineage>
</organism>